<gene>
    <name evidence="2" type="ORF">E3U55_12170</name>
</gene>
<name>A0A4Y8IFC4_9BACI</name>
<accession>A0A4Y8IFC4</accession>
<dbReference type="InterPro" id="IPR008258">
    <property type="entry name" value="Transglycosylase_SLT_dom_1"/>
</dbReference>
<sequence>MALEKESIEKEYKEWKKTYQNRLNEMEIIIAANSKENEDVQLVSMDKNDVGTIHYTDWIEKKKFAEIVYEDSEGRFKKDWGMFLHSKAIEKSVDPFVAYELLKIETGGTFDPDLVGPDTKYGNARGIAQIMHSNTAEWLASMAGLEYKGKEMLFDPYYSMELSVVYLDFLYRRYGNWAEALTAYNRGMGGLEKYKLENGHAQSSYATTVIEGTKNFR</sequence>
<dbReference type="OrthoDB" id="9815002at2"/>
<evidence type="ECO:0000259" key="1">
    <source>
        <dbReference type="Pfam" id="PF01464"/>
    </source>
</evidence>
<proteinExistence type="predicted"/>
<dbReference type="SUPFAM" id="SSF53955">
    <property type="entry name" value="Lysozyme-like"/>
    <property type="match status" value="1"/>
</dbReference>
<organism evidence="2 3">
    <name type="scientific">Filobacillus milosensis</name>
    <dbReference type="NCBI Taxonomy" id="94137"/>
    <lineage>
        <taxon>Bacteria</taxon>
        <taxon>Bacillati</taxon>
        <taxon>Bacillota</taxon>
        <taxon>Bacilli</taxon>
        <taxon>Bacillales</taxon>
        <taxon>Bacillaceae</taxon>
        <taxon>Filobacillus</taxon>
    </lineage>
</organism>
<reference evidence="2 3" key="1">
    <citation type="submission" date="2019-03" db="EMBL/GenBank/DDBJ databases">
        <authorList>
            <person name="He R.-H."/>
        </authorList>
    </citation>
    <scope>NUCLEOTIDE SEQUENCE [LARGE SCALE GENOMIC DNA]</scope>
    <source>
        <strain evidence="3">SH 714</strain>
    </source>
</reference>
<dbReference type="Gene3D" id="1.10.530.10">
    <property type="match status" value="1"/>
</dbReference>
<keyword evidence="3" id="KW-1185">Reference proteome</keyword>
<dbReference type="Proteomes" id="UP000297975">
    <property type="component" value="Unassembled WGS sequence"/>
</dbReference>
<protein>
    <submittedName>
        <fullName evidence="2">Lytic transglycosylase domain-containing protein</fullName>
    </submittedName>
</protein>
<dbReference type="AlphaFoldDB" id="A0A4Y8IFC4"/>
<dbReference type="EMBL" id="SOPW01000013">
    <property type="protein sequence ID" value="TFB18552.1"/>
    <property type="molecule type" value="Genomic_DNA"/>
</dbReference>
<evidence type="ECO:0000313" key="2">
    <source>
        <dbReference type="EMBL" id="TFB18552.1"/>
    </source>
</evidence>
<comment type="caution">
    <text evidence="2">The sequence shown here is derived from an EMBL/GenBank/DDBJ whole genome shotgun (WGS) entry which is preliminary data.</text>
</comment>
<evidence type="ECO:0000313" key="3">
    <source>
        <dbReference type="Proteomes" id="UP000297975"/>
    </source>
</evidence>
<dbReference type="InterPro" id="IPR023346">
    <property type="entry name" value="Lysozyme-like_dom_sf"/>
</dbReference>
<feature type="domain" description="Transglycosylase SLT" evidence="1">
    <location>
        <begin position="90"/>
        <end position="202"/>
    </location>
</feature>
<dbReference type="Pfam" id="PF01464">
    <property type="entry name" value="SLT"/>
    <property type="match status" value="1"/>
</dbReference>